<dbReference type="Proteomes" id="UP000078397">
    <property type="component" value="Unassembled WGS sequence"/>
</dbReference>
<dbReference type="SMART" id="SM00053">
    <property type="entry name" value="DYNc"/>
    <property type="match status" value="1"/>
</dbReference>
<dbReference type="GO" id="GO:0003924">
    <property type="term" value="F:GTPase activity"/>
    <property type="evidence" value="ECO:0007669"/>
    <property type="project" value="InterPro"/>
</dbReference>
<dbReference type="GO" id="GO:0016020">
    <property type="term" value="C:membrane"/>
    <property type="evidence" value="ECO:0007669"/>
    <property type="project" value="TreeGrafter"/>
</dbReference>
<evidence type="ECO:0000313" key="6">
    <source>
        <dbReference type="EMBL" id="OAQ64083.2"/>
    </source>
</evidence>
<evidence type="ECO:0000256" key="2">
    <source>
        <dbReference type="ARBA" id="ARBA00023134"/>
    </source>
</evidence>
<dbReference type="PROSITE" id="PS51388">
    <property type="entry name" value="GED"/>
    <property type="match status" value="1"/>
</dbReference>
<dbReference type="GO" id="GO:0005874">
    <property type="term" value="C:microtubule"/>
    <property type="evidence" value="ECO:0007669"/>
    <property type="project" value="TreeGrafter"/>
</dbReference>
<dbReference type="PRINTS" id="PR00195">
    <property type="entry name" value="DYNAMIN"/>
</dbReference>
<dbReference type="GO" id="GO:0016559">
    <property type="term" value="P:peroxisome fission"/>
    <property type="evidence" value="ECO:0007669"/>
    <property type="project" value="TreeGrafter"/>
</dbReference>
<feature type="region of interest" description="Disordered" evidence="4">
    <location>
        <begin position="427"/>
        <end position="461"/>
    </location>
</feature>
<dbReference type="Pfam" id="PF01031">
    <property type="entry name" value="Dynamin_M"/>
    <property type="match status" value="1"/>
</dbReference>
<dbReference type="InterPro" id="IPR045063">
    <property type="entry name" value="Dynamin_N"/>
</dbReference>
<keyword evidence="3" id="KW-0175">Coiled coil</keyword>
<organism evidence="6 7">
    <name type="scientific">Pochonia chlamydosporia 170</name>
    <dbReference type="NCBI Taxonomy" id="1380566"/>
    <lineage>
        <taxon>Eukaryota</taxon>
        <taxon>Fungi</taxon>
        <taxon>Dikarya</taxon>
        <taxon>Ascomycota</taxon>
        <taxon>Pezizomycotina</taxon>
        <taxon>Sordariomycetes</taxon>
        <taxon>Hypocreomycetidae</taxon>
        <taxon>Hypocreales</taxon>
        <taxon>Clavicipitaceae</taxon>
        <taxon>Pochonia</taxon>
    </lineage>
</organism>
<keyword evidence="6" id="KW-0378">Hydrolase</keyword>
<dbReference type="InterPro" id="IPR020850">
    <property type="entry name" value="GED_dom"/>
</dbReference>
<evidence type="ECO:0000256" key="4">
    <source>
        <dbReference type="SAM" id="MobiDB-lite"/>
    </source>
</evidence>
<dbReference type="GO" id="GO:0048312">
    <property type="term" value="P:intracellular distribution of mitochondria"/>
    <property type="evidence" value="ECO:0007669"/>
    <property type="project" value="TreeGrafter"/>
</dbReference>
<proteinExistence type="predicted"/>
<comment type="caution">
    <text evidence="6">The sequence shown here is derived from an EMBL/GenBank/DDBJ whole genome shotgun (WGS) entry which is preliminary data.</text>
</comment>
<dbReference type="EMBL" id="LSBJ02000005">
    <property type="protein sequence ID" value="OAQ64083.2"/>
    <property type="molecule type" value="Genomic_DNA"/>
</dbReference>
<feature type="domain" description="GED" evidence="5">
    <location>
        <begin position="649"/>
        <end position="733"/>
    </location>
</feature>
<dbReference type="Pfam" id="PF00350">
    <property type="entry name" value="Dynamin_N"/>
    <property type="match status" value="1"/>
</dbReference>
<evidence type="ECO:0000256" key="3">
    <source>
        <dbReference type="SAM" id="Coils"/>
    </source>
</evidence>
<dbReference type="InterPro" id="IPR022812">
    <property type="entry name" value="Dynamin"/>
</dbReference>
<protein>
    <submittedName>
        <fullName evidence="6">P-loop containing nucleoside triphosphate hydrolase</fullName>
    </submittedName>
</protein>
<dbReference type="KEGG" id="pchm:VFPPC_16153"/>
<dbReference type="OrthoDB" id="415706at2759"/>
<dbReference type="Gene3D" id="3.40.50.300">
    <property type="entry name" value="P-loop containing nucleotide triphosphate hydrolases"/>
    <property type="match status" value="1"/>
</dbReference>
<dbReference type="STRING" id="1380566.A0A179FGG0"/>
<dbReference type="PANTHER" id="PTHR11566">
    <property type="entry name" value="DYNAMIN"/>
    <property type="match status" value="1"/>
</dbReference>
<dbReference type="GO" id="GO:0000266">
    <property type="term" value="P:mitochondrial fission"/>
    <property type="evidence" value="ECO:0007669"/>
    <property type="project" value="TreeGrafter"/>
</dbReference>
<dbReference type="GO" id="GO:0006897">
    <property type="term" value="P:endocytosis"/>
    <property type="evidence" value="ECO:0007669"/>
    <property type="project" value="TreeGrafter"/>
</dbReference>
<dbReference type="GO" id="GO:0008017">
    <property type="term" value="F:microtubule binding"/>
    <property type="evidence" value="ECO:0007669"/>
    <property type="project" value="TreeGrafter"/>
</dbReference>
<dbReference type="PANTHER" id="PTHR11566:SF21">
    <property type="entry name" value="DYNAMIN RELATED PROTEIN 1, ISOFORM A"/>
    <property type="match status" value="1"/>
</dbReference>
<evidence type="ECO:0000313" key="7">
    <source>
        <dbReference type="Proteomes" id="UP000078397"/>
    </source>
</evidence>
<evidence type="ECO:0000259" key="5">
    <source>
        <dbReference type="PROSITE" id="PS51388"/>
    </source>
</evidence>
<name>A0A179FGG0_METCM</name>
<accession>A0A179FGG0</accession>
<dbReference type="GO" id="GO:0005525">
    <property type="term" value="F:GTP binding"/>
    <property type="evidence" value="ECO:0007669"/>
    <property type="project" value="InterPro"/>
</dbReference>
<feature type="coiled-coil region" evidence="3">
    <location>
        <begin position="704"/>
        <end position="731"/>
    </location>
</feature>
<dbReference type="AlphaFoldDB" id="A0A179FGG0"/>
<dbReference type="GeneID" id="28857900"/>
<dbReference type="InterPro" id="IPR027417">
    <property type="entry name" value="P-loop_NTPase"/>
</dbReference>
<feature type="coiled-coil region" evidence="3">
    <location>
        <begin position="559"/>
        <end position="586"/>
    </location>
</feature>
<reference evidence="6 7" key="1">
    <citation type="journal article" date="2016" name="PLoS Pathog.">
        <title>Biosynthesis of antibiotic leucinostatins in bio-control fungus Purpureocillium lilacinum and their inhibition on phytophthora revealed by genome mining.</title>
        <authorList>
            <person name="Wang G."/>
            <person name="Liu Z."/>
            <person name="Lin R."/>
            <person name="Li E."/>
            <person name="Mao Z."/>
            <person name="Ling J."/>
            <person name="Yang Y."/>
            <person name="Yin W.B."/>
            <person name="Xie B."/>
        </authorList>
    </citation>
    <scope>NUCLEOTIDE SEQUENCE [LARGE SCALE GENOMIC DNA]</scope>
    <source>
        <strain evidence="6">170</strain>
    </source>
</reference>
<keyword evidence="1" id="KW-0547">Nucleotide-binding</keyword>
<evidence type="ECO:0000256" key="1">
    <source>
        <dbReference type="ARBA" id="ARBA00022741"/>
    </source>
</evidence>
<keyword evidence="7" id="KW-1185">Reference proteome</keyword>
<keyword evidence="2" id="KW-0342">GTP-binding</keyword>
<dbReference type="RefSeq" id="XP_022284254.1">
    <property type="nucleotide sequence ID" value="XM_022428997.1"/>
</dbReference>
<dbReference type="SUPFAM" id="SSF52540">
    <property type="entry name" value="P-loop containing nucleoside triphosphate hydrolases"/>
    <property type="match status" value="1"/>
</dbReference>
<feature type="region of interest" description="Disordered" evidence="4">
    <location>
        <begin position="1"/>
        <end position="23"/>
    </location>
</feature>
<gene>
    <name evidence="6" type="ORF">VFPPC_16153</name>
</gene>
<sequence>MDSVPSHNGLNGTQRTGPGSLFSTEDSEYTGFLDALQRLRELNIHHVHDLPQIIVCGETSVGKSSVLEAIIQVPFRRRHGICTRYVTQVTIQPKSPKSITFRIEPDATRPEHEIASLKAFPQFGDGPNSADDIVQMMEMADREIFSGSRERSDIANDVLVIDIWAETGTHLTLFDLPGLIANDESGAIEATEHLVSNYMAMKQSIILAVVSATQHVINAKILQRVREHDPDWERTLGVLTRPDVAENTGKHDWIKVIQGTHEIFQFSGRWHVIRNRTTEELDNNTLMNERDRLENELLFQPPWNTVDAEFLGIQRLRDRLRSKLWMATKRELPHLRDKLKTKLVEVTEDLHDLLGNQFEDDDLMRVFRSAAMRLQNVTRDLERGIYKSNIPGFALNPAIPLRARIAELDDIFCDNMRKRGHAWRTPSELLPADSSEGDPVLAPGPITANATDSGGLPEPRDVKDLETEISNVVRMLHETRGTSLPTFFDPDRINELFWSMSAPWNKIAHAHTMNVYRCCMEYFKAVTPIAFAPSHDRLKTEGFRNSTKVAKRFVRMYVIPELDRCLGEAEEELQRLENDRKDFTKNGTLQFLKNQRRHRHGREFRRVMRAMNGGQDWTSGDGGEDRLDQTTYAQRAQNYTPAQTDGVVAEDFLAAMLSHYVIDRDVYIMNVLKQVEERHFLRHLATIVPLHLDINRVKAFVLENRINEQKRKRLESELNNYKTSLSLLEELLD</sequence>
<dbReference type="GO" id="GO:0005739">
    <property type="term" value="C:mitochondrion"/>
    <property type="evidence" value="ECO:0007669"/>
    <property type="project" value="TreeGrafter"/>
</dbReference>
<dbReference type="InterPro" id="IPR000375">
    <property type="entry name" value="Dynamin_stalk"/>
</dbReference>
<dbReference type="InterPro" id="IPR001401">
    <property type="entry name" value="Dynamin_GTPase"/>
</dbReference>
<dbReference type="CDD" id="cd08771">
    <property type="entry name" value="DLP_1"/>
    <property type="match status" value="1"/>
</dbReference>